<dbReference type="PANTHER" id="PTHR46830">
    <property type="entry name" value="TRANSFERASE, PUTATIVE-RELATED"/>
    <property type="match status" value="1"/>
</dbReference>
<sequence>MLVTHRRKFVLTVIPFCAGIFAFWTISEVYHKRKALLFEKTFREQHSKREGHYTRPEHAVANQSQRNFHKHTLDEPPVYGLPKPLYLHYIRFKPKNGDTEFKFTDFLSVMSAVQYLKPDEIVLHGDFVPSGPYWLNLTSRKLIKHISMERPIDVGMRRRKPKKIGFIEHSADIAKLDVLVEYGGITADFDVYFIRGERIKEILRRRKAVTCYGDQDGNNIGLVAGHKDSLFLWAWRRSYRDIYVDDWNFNQAFVSTYLSAVLPDEVYVVDHVCNNPFPAGNILDQFFKQYGMIQWKDSAAIHSYQRLAGVAVDTSKDLEGEATSFKEMLQYIYHNQSLPLVNPLFRDEIFAAP</sequence>
<protein>
    <submittedName>
        <fullName evidence="2">Uncharacterized protein</fullName>
    </submittedName>
</protein>
<dbReference type="PANTHER" id="PTHR46830:SF1">
    <property type="entry name" value="ALPHA-1,4-N-ACETYLGLUCOSAMINYLTRANSFERASE"/>
    <property type="match status" value="1"/>
</dbReference>
<name>A0A1D1VI46_RAMVA</name>
<keyword evidence="1" id="KW-1133">Transmembrane helix</keyword>
<reference evidence="2 3" key="1">
    <citation type="journal article" date="2016" name="Nat. Commun.">
        <title>Extremotolerant tardigrade genome and improved radiotolerance of human cultured cells by tardigrade-unique protein.</title>
        <authorList>
            <person name="Hashimoto T."/>
            <person name="Horikawa D.D."/>
            <person name="Saito Y."/>
            <person name="Kuwahara H."/>
            <person name="Kozuka-Hata H."/>
            <person name="Shin-I T."/>
            <person name="Minakuchi Y."/>
            <person name="Ohishi K."/>
            <person name="Motoyama A."/>
            <person name="Aizu T."/>
            <person name="Enomoto A."/>
            <person name="Kondo K."/>
            <person name="Tanaka S."/>
            <person name="Hara Y."/>
            <person name="Koshikawa S."/>
            <person name="Sagara H."/>
            <person name="Miura T."/>
            <person name="Yokobori S."/>
            <person name="Miyagawa K."/>
            <person name="Suzuki Y."/>
            <person name="Kubo T."/>
            <person name="Oyama M."/>
            <person name="Kohara Y."/>
            <person name="Fujiyama A."/>
            <person name="Arakawa K."/>
            <person name="Katayama T."/>
            <person name="Toyoda A."/>
            <person name="Kunieda T."/>
        </authorList>
    </citation>
    <scope>NUCLEOTIDE SEQUENCE [LARGE SCALE GENOMIC DNA]</scope>
    <source>
        <strain evidence="2 3">YOKOZUNA-1</strain>
    </source>
</reference>
<evidence type="ECO:0000313" key="2">
    <source>
        <dbReference type="EMBL" id="GAV01280.1"/>
    </source>
</evidence>
<dbReference type="OrthoDB" id="409543at2759"/>
<evidence type="ECO:0000256" key="1">
    <source>
        <dbReference type="SAM" id="Phobius"/>
    </source>
</evidence>
<dbReference type="InterPro" id="IPR029044">
    <property type="entry name" value="Nucleotide-diphossugar_trans"/>
</dbReference>
<dbReference type="AlphaFoldDB" id="A0A1D1VI46"/>
<dbReference type="SUPFAM" id="SSF53448">
    <property type="entry name" value="Nucleotide-diphospho-sugar transferases"/>
    <property type="match status" value="1"/>
</dbReference>
<proteinExistence type="predicted"/>
<accession>A0A1D1VI46</accession>
<feature type="transmembrane region" description="Helical" evidence="1">
    <location>
        <begin position="9"/>
        <end position="26"/>
    </location>
</feature>
<keyword evidence="3" id="KW-1185">Reference proteome</keyword>
<comment type="caution">
    <text evidence="2">The sequence shown here is derived from an EMBL/GenBank/DDBJ whole genome shotgun (WGS) entry which is preliminary data.</text>
</comment>
<dbReference type="EMBL" id="BDGG01000007">
    <property type="protein sequence ID" value="GAV01280.1"/>
    <property type="molecule type" value="Genomic_DNA"/>
</dbReference>
<dbReference type="STRING" id="947166.A0A1D1VI46"/>
<keyword evidence="1" id="KW-0472">Membrane</keyword>
<keyword evidence="1" id="KW-0812">Transmembrane</keyword>
<gene>
    <name evidence="2" type="primary">RvY_12017-1</name>
    <name evidence="2" type="synonym">RvY_12017.1</name>
    <name evidence="2" type="ORF">RvY_12017</name>
</gene>
<organism evidence="2 3">
    <name type="scientific">Ramazzottius varieornatus</name>
    <name type="common">Water bear</name>
    <name type="synonym">Tardigrade</name>
    <dbReference type="NCBI Taxonomy" id="947166"/>
    <lineage>
        <taxon>Eukaryota</taxon>
        <taxon>Metazoa</taxon>
        <taxon>Ecdysozoa</taxon>
        <taxon>Tardigrada</taxon>
        <taxon>Eutardigrada</taxon>
        <taxon>Parachela</taxon>
        <taxon>Hypsibioidea</taxon>
        <taxon>Ramazzottiidae</taxon>
        <taxon>Ramazzottius</taxon>
    </lineage>
</organism>
<evidence type="ECO:0000313" key="3">
    <source>
        <dbReference type="Proteomes" id="UP000186922"/>
    </source>
</evidence>
<dbReference type="Proteomes" id="UP000186922">
    <property type="component" value="Unassembled WGS sequence"/>
</dbReference>